<keyword evidence="3" id="KW-0285">Flavoprotein</keyword>
<evidence type="ECO:0000256" key="3">
    <source>
        <dbReference type="ARBA" id="ARBA00022630"/>
    </source>
</evidence>
<sequence>MNSGDLYKRVNITRADGSKPHVLIIGGGVSGLTTAWALRNAGCKVTVLAKRYAQHGAHGEAIVSEIAGALWEWPPAVCGSHGKDTDEQLRNLQRWSQISYLQFKDIADEFGVDKTGIRKRMSCFLFDRKLTTEGLKKNSEVEIGYHIVDGYEHLSYVVDPGNYLHWLRRLIEEKDVGFLQGVVEDTLHEEAPDLLRRYKADIIVNLTGMASRELCDDEKMKPLRGILIHAKNDGKRFKKIEGCISISQRDADTNSTAEEKRKAEEGRFEFIVPRNDDILILGGYAQMGQETLGWNEKEEQYLERMKAGCVNLYPDLAKAAFTDYYYRVGIRPFRDEPRVGQDDKNPKIFHNYGHGGSGYTLSYGCALDIRKGVKEYFENECRPRSNL</sequence>
<evidence type="ECO:0000256" key="1">
    <source>
        <dbReference type="ARBA" id="ARBA00001974"/>
    </source>
</evidence>
<dbReference type="Proteomes" id="UP001479436">
    <property type="component" value="Unassembled WGS sequence"/>
</dbReference>
<evidence type="ECO:0000256" key="2">
    <source>
        <dbReference type="ARBA" id="ARBA00006730"/>
    </source>
</evidence>
<evidence type="ECO:0000259" key="6">
    <source>
        <dbReference type="Pfam" id="PF01266"/>
    </source>
</evidence>
<evidence type="ECO:0000256" key="4">
    <source>
        <dbReference type="ARBA" id="ARBA00022827"/>
    </source>
</evidence>
<dbReference type="SUPFAM" id="SSF54373">
    <property type="entry name" value="FAD-linked reductases, C-terminal domain"/>
    <property type="match status" value="1"/>
</dbReference>
<dbReference type="PIRSF" id="PIRSF000189">
    <property type="entry name" value="D-aa_oxidase"/>
    <property type="match status" value="1"/>
</dbReference>
<dbReference type="EMBL" id="JASJQH010000178">
    <property type="protein sequence ID" value="KAK9766197.1"/>
    <property type="molecule type" value="Genomic_DNA"/>
</dbReference>
<dbReference type="Gene3D" id="3.30.9.10">
    <property type="entry name" value="D-Amino Acid Oxidase, subunit A, domain 2"/>
    <property type="match status" value="1"/>
</dbReference>
<comment type="cofactor">
    <cofactor evidence="1">
        <name>FAD</name>
        <dbReference type="ChEBI" id="CHEBI:57692"/>
    </cofactor>
</comment>
<organism evidence="7 8">
    <name type="scientific">Basidiobolus ranarum</name>
    <dbReference type="NCBI Taxonomy" id="34480"/>
    <lineage>
        <taxon>Eukaryota</taxon>
        <taxon>Fungi</taxon>
        <taxon>Fungi incertae sedis</taxon>
        <taxon>Zoopagomycota</taxon>
        <taxon>Entomophthoromycotina</taxon>
        <taxon>Basidiobolomycetes</taxon>
        <taxon>Basidiobolales</taxon>
        <taxon>Basidiobolaceae</taxon>
        <taxon>Basidiobolus</taxon>
    </lineage>
</organism>
<evidence type="ECO:0000313" key="8">
    <source>
        <dbReference type="Proteomes" id="UP001479436"/>
    </source>
</evidence>
<dbReference type="InterPro" id="IPR006076">
    <property type="entry name" value="FAD-dep_OxRdtase"/>
</dbReference>
<dbReference type="InterPro" id="IPR023209">
    <property type="entry name" value="DAO"/>
</dbReference>
<dbReference type="PANTHER" id="PTHR11530">
    <property type="entry name" value="D-AMINO ACID OXIDASE"/>
    <property type="match status" value="1"/>
</dbReference>
<comment type="similarity">
    <text evidence="2">Belongs to the DAMOX/DASOX family.</text>
</comment>
<accession>A0ABR2WXD4</accession>
<dbReference type="SUPFAM" id="SSF51971">
    <property type="entry name" value="Nucleotide-binding domain"/>
    <property type="match status" value="1"/>
</dbReference>
<dbReference type="PANTHER" id="PTHR11530:SF25">
    <property type="entry name" value="FAD DEPENDENT OXIDOREDUCTASE DOMAIN-CONTAINING PROTEIN"/>
    <property type="match status" value="1"/>
</dbReference>
<keyword evidence="4" id="KW-0274">FAD</keyword>
<evidence type="ECO:0000256" key="5">
    <source>
        <dbReference type="ARBA" id="ARBA00023002"/>
    </source>
</evidence>
<dbReference type="Pfam" id="PF01266">
    <property type="entry name" value="DAO"/>
    <property type="match status" value="1"/>
</dbReference>
<comment type="caution">
    <text evidence="7">The sequence shown here is derived from an EMBL/GenBank/DDBJ whole genome shotgun (WGS) entry which is preliminary data.</text>
</comment>
<keyword evidence="8" id="KW-1185">Reference proteome</keyword>
<reference evidence="7 8" key="1">
    <citation type="submission" date="2023-04" db="EMBL/GenBank/DDBJ databases">
        <title>Genome of Basidiobolus ranarum AG-B5.</title>
        <authorList>
            <person name="Stajich J.E."/>
            <person name="Carter-House D."/>
            <person name="Gryganskyi A."/>
        </authorList>
    </citation>
    <scope>NUCLEOTIDE SEQUENCE [LARGE SCALE GENOMIC DNA]</scope>
    <source>
        <strain evidence="7 8">AG-B5</strain>
    </source>
</reference>
<gene>
    <name evidence="7" type="ORF">K7432_004880</name>
</gene>
<feature type="domain" description="FAD dependent oxidoreductase" evidence="6">
    <location>
        <begin position="22"/>
        <end position="366"/>
    </location>
</feature>
<name>A0ABR2WXD4_9FUNG</name>
<evidence type="ECO:0000313" key="7">
    <source>
        <dbReference type="EMBL" id="KAK9766197.1"/>
    </source>
</evidence>
<proteinExistence type="inferred from homology"/>
<dbReference type="Gene3D" id="3.40.50.720">
    <property type="entry name" value="NAD(P)-binding Rossmann-like Domain"/>
    <property type="match status" value="1"/>
</dbReference>
<protein>
    <recommendedName>
        <fullName evidence="6">FAD dependent oxidoreductase domain-containing protein</fullName>
    </recommendedName>
</protein>
<keyword evidence="5" id="KW-0560">Oxidoreductase</keyword>